<dbReference type="PANTHER" id="PTHR48081:SF8">
    <property type="entry name" value="ALPHA_BETA HYDROLASE FOLD-3 DOMAIN-CONTAINING PROTEIN-RELATED"/>
    <property type="match status" value="1"/>
</dbReference>
<organism evidence="3 4">
    <name type="scientific">Cellulomonas gelida</name>
    <dbReference type="NCBI Taxonomy" id="1712"/>
    <lineage>
        <taxon>Bacteria</taxon>
        <taxon>Bacillati</taxon>
        <taxon>Actinomycetota</taxon>
        <taxon>Actinomycetes</taxon>
        <taxon>Micrococcales</taxon>
        <taxon>Cellulomonadaceae</taxon>
        <taxon>Cellulomonas</taxon>
    </lineage>
</organism>
<dbReference type="InterPro" id="IPR029058">
    <property type="entry name" value="AB_hydrolase_fold"/>
</dbReference>
<gene>
    <name evidence="3" type="ORF">CGE01nite_32660</name>
</gene>
<dbReference type="OrthoDB" id="9803828at2"/>
<dbReference type="SUPFAM" id="SSF53474">
    <property type="entry name" value="alpha/beta-Hydrolases"/>
    <property type="match status" value="1"/>
</dbReference>
<dbReference type="InterPro" id="IPR013094">
    <property type="entry name" value="AB_hydrolase_3"/>
</dbReference>
<dbReference type="PANTHER" id="PTHR48081">
    <property type="entry name" value="AB HYDROLASE SUPERFAMILY PROTEIN C4A8.06C"/>
    <property type="match status" value="1"/>
</dbReference>
<dbReference type="Gene3D" id="3.40.50.1820">
    <property type="entry name" value="alpha/beta hydrolase"/>
    <property type="match status" value="1"/>
</dbReference>
<comment type="caution">
    <text evidence="3">The sequence shown here is derived from an EMBL/GenBank/DDBJ whole genome shotgun (WGS) entry which is preliminary data.</text>
</comment>
<dbReference type="EMBL" id="BJLQ01000074">
    <property type="protein sequence ID" value="GEA86015.1"/>
    <property type="molecule type" value="Genomic_DNA"/>
</dbReference>
<dbReference type="Pfam" id="PF07859">
    <property type="entry name" value="Abhydrolase_3"/>
    <property type="match status" value="1"/>
</dbReference>
<dbReference type="Proteomes" id="UP000320461">
    <property type="component" value="Unassembled WGS sequence"/>
</dbReference>
<dbReference type="GO" id="GO:0016787">
    <property type="term" value="F:hydrolase activity"/>
    <property type="evidence" value="ECO:0007669"/>
    <property type="project" value="UniProtKB-KW"/>
</dbReference>
<sequence length="302" mass="32194">MTDVLDDARAFRVEAARHALTVPRALPDLPRETFQVIDAGGQAPVRDLMVYRPQDGPEVPAVFVNLHGGGFVLGDWRDDDPYCRLLADVSGCAVINVDYVLAPEHPYPAAVHQVYDLLVWLEAFGAEHGLDGSRLAVGGHSAGGNLAAACALLARRSGRPALRGLVVDYAPLDLASPPGTKLTDAMRADPGTTEFAEIGARFNAWYLPDPAQGTDELASPVLAADLSGLPPTLVLTAELDFLRDDGDLFAARLRAAGVATEHTAFPGCGHAFTHQGPQEHALAAWQQMARFVRRVLVDEGAP</sequence>
<accession>A0A4Y3KS52</accession>
<evidence type="ECO:0000313" key="4">
    <source>
        <dbReference type="Proteomes" id="UP000320461"/>
    </source>
</evidence>
<reference evidence="3 4" key="1">
    <citation type="submission" date="2019-06" db="EMBL/GenBank/DDBJ databases">
        <title>Whole genome shotgun sequence of Cellulomonas gelida NBRC 3748.</title>
        <authorList>
            <person name="Hosoyama A."/>
            <person name="Uohara A."/>
            <person name="Ohji S."/>
            <person name="Ichikawa N."/>
        </authorList>
    </citation>
    <scope>NUCLEOTIDE SEQUENCE [LARGE SCALE GENOMIC DNA]</scope>
    <source>
        <strain evidence="3 4">NBRC 3748</strain>
    </source>
</reference>
<dbReference type="AlphaFoldDB" id="A0A4Y3KS52"/>
<evidence type="ECO:0000259" key="2">
    <source>
        <dbReference type="Pfam" id="PF07859"/>
    </source>
</evidence>
<name>A0A4Y3KS52_9CELL</name>
<dbReference type="RefSeq" id="WP_141371759.1">
    <property type="nucleotide sequence ID" value="NZ_BJLQ01000074.1"/>
</dbReference>
<evidence type="ECO:0000256" key="1">
    <source>
        <dbReference type="ARBA" id="ARBA00022801"/>
    </source>
</evidence>
<protein>
    <submittedName>
        <fullName evidence="3">Carboxylesterase</fullName>
    </submittedName>
</protein>
<dbReference type="InterPro" id="IPR050300">
    <property type="entry name" value="GDXG_lipolytic_enzyme"/>
</dbReference>
<keyword evidence="4" id="KW-1185">Reference proteome</keyword>
<feature type="domain" description="Alpha/beta hydrolase fold-3" evidence="2">
    <location>
        <begin position="64"/>
        <end position="273"/>
    </location>
</feature>
<evidence type="ECO:0000313" key="3">
    <source>
        <dbReference type="EMBL" id="GEA86015.1"/>
    </source>
</evidence>
<keyword evidence="1" id="KW-0378">Hydrolase</keyword>
<proteinExistence type="predicted"/>